<dbReference type="PANTHER" id="PTHR43477:SF1">
    <property type="entry name" value="DIHYDROANTICAPSIN 7-DEHYDROGENASE"/>
    <property type="match status" value="1"/>
</dbReference>
<dbReference type="Gene3D" id="3.40.50.720">
    <property type="entry name" value="NAD(P)-binding Rossmann-like Domain"/>
    <property type="match status" value="1"/>
</dbReference>
<reference evidence="3 4" key="1">
    <citation type="journal article" date="2016" name="Genome Announc.">
        <title>Whole-Genome Sequence of Rummeliibacillus stabekisii Strain PP9 Isolated from Antarctic Soil.</title>
        <authorList>
            <person name="da Mota F.F."/>
            <person name="Vollu R.E."/>
            <person name="Jurelevicius D."/>
            <person name="Seldin L."/>
        </authorList>
    </citation>
    <scope>NUCLEOTIDE SEQUENCE [LARGE SCALE GENOMIC DNA]</scope>
    <source>
        <strain evidence="3 4">PP9</strain>
    </source>
</reference>
<dbReference type="STRING" id="241244.ATY39_08100"/>
<evidence type="ECO:0000313" key="4">
    <source>
        <dbReference type="Proteomes" id="UP000076021"/>
    </source>
</evidence>
<keyword evidence="4" id="KW-1185">Reference proteome</keyword>
<accession>A0A143HCK8</accession>
<reference evidence="4" key="2">
    <citation type="submission" date="2016-03" db="EMBL/GenBank/DDBJ databases">
        <authorList>
            <person name="Seldin L."/>
        </authorList>
    </citation>
    <scope>NUCLEOTIDE SEQUENCE [LARGE SCALE GENOMIC DNA]</scope>
    <source>
        <strain evidence="4">PP9</strain>
    </source>
</reference>
<sequence>MGRLENKIAIITGGASGMGAQMAKLFASEGATVIAADISEQNLANVSEIDGVEGMKLDVTSDENWAELTKNIVDKYGRIDILINNAGISSQKSPDDVTADDWALLHRINSFGPFLGIKQVKPYMIEAGKGAIVNTCSYTALIGSGTNPYTASKGSLRAIARAAAAELGKHNIRVNTVFPGVIETPMTANIGQFKEAMDALIRATPMGRLGKPEEVANASLFLASDEASYITGAELVIDGGYSAQ</sequence>
<dbReference type="OrthoDB" id="286404at2"/>
<dbReference type="AlphaFoldDB" id="A0A143HCK8"/>
<dbReference type="Pfam" id="PF13561">
    <property type="entry name" value="adh_short_C2"/>
    <property type="match status" value="1"/>
</dbReference>
<dbReference type="PRINTS" id="PR00080">
    <property type="entry name" value="SDRFAMILY"/>
</dbReference>
<name>A0A143HCK8_9BACL</name>
<dbReference type="PANTHER" id="PTHR43477">
    <property type="entry name" value="DIHYDROANTICAPSIN 7-DEHYDROGENASE"/>
    <property type="match status" value="1"/>
</dbReference>
<dbReference type="EMBL" id="CP014806">
    <property type="protein sequence ID" value="AMW99432.1"/>
    <property type="molecule type" value="Genomic_DNA"/>
</dbReference>
<evidence type="ECO:0000256" key="1">
    <source>
        <dbReference type="ARBA" id="ARBA00006484"/>
    </source>
</evidence>
<dbReference type="PRINTS" id="PR00081">
    <property type="entry name" value="GDHRDH"/>
</dbReference>
<evidence type="ECO:0000256" key="2">
    <source>
        <dbReference type="ARBA" id="ARBA00023002"/>
    </source>
</evidence>
<dbReference type="CDD" id="cd05233">
    <property type="entry name" value="SDR_c"/>
    <property type="match status" value="1"/>
</dbReference>
<keyword evidence="2" id="KW-0560">Oxidoreductase</keyword>
<dbReference type="NCBIfam" id="NF005559">
    <property type="entry name" value="PRK07231.1"/>
    <property type="match status" value="1"/>
</dbReference>
<organism evidence="3 4">
    <name type="scientific">Rummeliibacillus stabekisii</name>
    <dbReference type="NCBI Taxonomy" id="241244"/>
    <lineage>
        <taxon>Bacteria</taxon>
        <taxon>Bacillati</taxon>
        <taxon>Bacillota</taxon>
        <taxon>Bacilli</taxon>
        <taxon>Bacillales</taxon>
        <taxon>Caryophanaceae</taxon>
        <taxon>Rummeliibacillus</taxon>
    </lineage>
</organism>
<dbReference type="GO" id="GO:0008206">
    <property type="term" value="P:bile acid metabolic process"/>
    <property type="evidence" value="ECO:0007669"/>
    <property type="project" value="UniProtKB-ARBA"/>
</dbReference>
<protein>
    <submittedName>
        <fullName evidence="3">Tungsten formylmethanofuran dehydrogenase</fullName>
    </submittedName>
</protein>
<dbReference type="InterPro" id="IPR051122">
    <property type="entry name" value="SDR_DHRS6-like"/>
</dbReference>
<dbReference type="KEGG" id="rst:ATY39_08100"/>
<dbReference type="SUPFAM" id="SSF51735">
    <property type="entry name" value="NAD(P)-binding Rossmann-fold domains"/>
    <property type="match status" value="1"/>
</dbReference>
<dbReference type="RefSeq" id="WP_066788343.1">
    <property type="nucleotide sequence ID" value="NZ_CP014806.1"/>
</dbReference>
<dbReference type="FunFam" id="3.40.50.720:FF:000084">
    <property type="entry name" value="Short-chain dehydrogenase reductase"/>
    <property type="match status" value="1"/>
</dbReference>
<gene>
    <name evidence="3" type="ORF">ATY39_08100</name>
</gene>
<dbReference type="InterPro" id="IPR002347">
    <property type="entry name" value="SDR_fam"/>
</dbReference>
<evidence type="ECO:0000313" key="3">
    <source>
        <dbReference type="EMBL" id="AMW99432.1"/>
    </source>
</evidence>
<dbReference type="GO" id="GO:0016491">
    <property type="term" value="F:oxidoreductase activity"/>
    <property type="evidence" value="ECO:0007669"/>
    <property type="project" value="UniProtKB-KW"/>
</dbReference>
<comment type="similarity">
    <text evidence="1">Belongs to the short-chain dehydrogenases/reductases (SDR) family.</text>
</comment>
<dbReference type="Proteomes" id="UP000076021">
    <property type="component" value="Chromosome"/>
</dbReference>
<proteinExistence type="inferred from homology"/>
<dbReference type="InterPro" id="IPR036291">
    <property type="entry name" value="NAD(P)-bd_dom_sf"/>
</dbReference>